<comment type="similarity">
    <text evidence="3">Belongs to the purine/pyrimidine phosphoribosyltransferase family. PyrE subfamily.</text>
</comment>
<comment type="pathway">
    <text evidence="2">Pyrimidine metabolism; UMP biosynthesis via de novo pathway; UMP from orotate: step 1/2.</text>
</comment>
<dbReference type="UniPathway" id="UPA00070">
    <property type="reaction ID" value="UER00119"/>
</dbReference>
<evidence type="ECO:0000256" key="7">
    <source>
        <dbReference type="ARBA" id="ARBA00022679"/>
    </source>
</evidence>
<dbReference type="OrthoDB" id="5553476at2759"/>
<dbReference type="GO" id="GO:0005737">
    <property type="term" value="C:cytoplasm"/>
    <property type="evidence" value="ECO:0007669"/>
    <property type="project" value="TreeGrafter"/>
</dbReference>
<feature type="domain" description="Phosphoribosyltransferase" evidence="9">
    <location>
        <begin position="57"/>
        <end position="191"/>
    </location>
</feature>
<comment type="subunit">
    <text evidence="4">Homodimer.</text>
</comment>
<sequence length="237" mass="25838">MLQDLVFRFLSVETVNMSSSFQNILIESAIASKALKFGEFTLKSGRLSPYFFNSGLLYTGQALAALAGAYAKTIIEADIEFDIIFGPAYKGIALAAITAAKLAELNPEKYNKIEYAYNRKEAKDHGEGGVLVGAPLAGKKILILDDIITAGTAIQQAYNIISDAKGTVTGIFLCMDRQEKGTDSDLSAVQVWSEKLNVPIKSIFNLEALIAYLVKGNILSNEEIASMEEYRKKYAIV</sequence>
<evidence type="ECO:0000256" key="1">
    <source>
        <dbReference type="ARBA" id="ARBA00003769"/>
    </source>
</evidence>
<dbReference type="AlphaFoldDB" id="A0A167CDF5"/>
<name>A0A167CDF5_9ASCO</name>
<dbReference type="NCBIfam" id="TIGR00336">
    <property type="entry name" value="pyrE"/>
    <property type="match status" value="1"/>
</dbReference>
<evidence type="ECO:0000256" key="4">
    <source>
        <dbReference type="ARBA" id="ARBA00011738"/>
    </source>
</evidence>
<dbReference type="GO" id="GO:0006207">
    <property type="term" value="P:'de novo' pyrimidine nucleobase biosynthetic process"/>
    <property type="evidence" value="ECO:0007669"/>
    <property type="project" value="TreeGrafter"/>
</dbReference>
<dbReference type="GO" id="GO:0044205">
    <property type="term" value="P:'de novo' UMP biosynthetic process"/>
    <property type="evidence" value="ECO:0007669"/>
    <property type="project" value="UniProtKB-UniPathway"/>
</dbReference>
<dbReference type="EMBL" id="CP014500">
    <property type="protein sequence ID" value="ANB11546.1"/>
    <property type="molecule type" value="Genomic_DNA"/>
</dbReference>
<keyword evidence="11" id="KW-1185">Reference proteome</keyword>
<reference evidence="10 11" key="1">
    <citation type="submission" date="2016-02" db="EMBL/GenBank/DDBJ databases">
        <title>Complete genome sequence and transcriptome regulation of the pentose utilising yeast Sugiyamaella lignohabitans.</title>
        <authorList>
            <person name="Bellasio M."/>
            <person name="Peymann A."/>
            <person name="Valli M."/>
            <person name="Sipitzky M."/>
            <person name="Graf A."/>
            <person name="Sauer M."/>
            <person name="Marx H."/>
            <person name="Mattanovich D."/>
        </authorList>
    </citation>
    <scope>NUCLEOTIDE SEQUENCE [LARGE SCALE GENOMIC DNA]</scope>
    <source>
        <strain evidence="10 11">CBS 10342</strain>
    </source>
</reference>
<dbReference type="GeneID" id="30036489"/>
<organism evidence="10 11">
    <name type="scientific">Sugiyamaella lignohabitans</name>
    <dbReference type="NCBI Taxonomy" id="796027"/>
    <lineage>
        <taxon>Eukaryota</taxon>
        <taxon>Fungi</taxon>
        <taxon>Dikarya</taxon>
        <taxon>Ascomycota</taxon>
        <taxon>Saccharomycotina</taxon>
        <taxon>Dipodascomycetes</taxon>
        <taxon>Dipodascales</taxon>
        <taxon>Trichomonascaceae</taxon>
        <taxon>Sugiyamaella</taxon>
    </lineage>
</organism>
<dbReference type="KEGG" id="slb:AWJ20_4365"/>
<dbReference type="CDD" id="cd06223">
    <property type="entry name" value="PRTases_typeI"/>
    <property type="match status" value="1"/>
</dbReference>
<dbReference type="GO" id="GO:0046132">
    <property type="term" value="P:pyrimidine ribonucleoside biosynthetic process"/>
    <property type="evidence" value="ECO:0007669"/>
    <property type="project" value="TreeGrafter"/>
</dbReference>
<dbReference type="FunFam" id="3.40.50.2020:FF:000008">
    <property type="entry name" value="Orotate phosphoribosyltransferase"/>
    <property type="match status" value="1"/>
</dbReference>
<dbReference type="Proteomes" id="UP000189580">
    <property type="component" value="Chromosome c"/>
</dbReference>
<keyword evidence="8" id="KW-0665">Pyrimidine biosynthesis</keyword>
<evidence type="ECO:0000256" key="6">
    <source>
        <dbReference type="ARBA" id="ARBA00022676"/>
    </source>
</evidence>
<evidence type="ECO:0000256" key="2">
    <source>
        <dbReference type="ARBA" id="ARBA00004889"/>
    </source>
</evidence>
<dbReference type="InterPro" id="IPR029057">
    <property type="entry name" value="PRTase-like"/>
</dbReference>
<dbReference type="RefSeq" id="XP_018734023.1">
    <property type="nucleotide sequence ID" value="XM_018881430.1"/>
</dbReference>
<dbReference type="SUPFAM" id="SSF53271">
    <property type="entry name" value="PRTase-like"/>
    <property type="match status" value="1"/>
</dbReference>
<dbReference type="PANTHER" id="PTHR46683:SF1">
    <property type="entry name" value="OROTATE PHOSPHORIBOSYLTRANSFERASE 1-RELATED"/>
    <property type="match status" value="1"/>
</dbReference>
<dbReference type="Gene3D" id="3.40.50.2020">
    <property type="match status" value="1"/>
</dbReference>
<dbReference type="InterPro" id="IPR023031">
    <property type="entry name" value="OPRT"/>
</dbReference>
<evidence type="ECO:0000256" key="8">
    <source>
        <dbReference type="ARBA" id="ARBA00022975"/>
    </source>
</evidence>
<evidence type="ECO:0000313" key="10">
    <source>
        <dbReference type="EMBL" id="ANB11546.1"/>
    </source>
</evidence>
<gene>
    <name evidence="10" type="primary">URA5</name>
    <name evidence="10" type="ORF">AWJ20_4365</name>
</gene>
<dbReference type="InterPro" id="IPR004467">
    <property type="entry name" value="Or_phspho_trans_dom"/>
</dbReference>
<accession>A0A167CDF5</accession>
<evidence type="ECO:0000256" key="3">
    <source>
        <dbReference type="ARBA" id="ARBA00006340"/>
    </source>
</evidence>
<protein>
    <recommendedName>
        <fullName evidence="5">orotate phosphoribosyltransferase</fullName>
        <ecNumber evidence="5">2.4.2.10</ecNumber>
    </recommendedName>
</protein>
<dbReference type="Pfam" id="PF00156">
    <property type="entry name" value="Pribosyltran"/>
    <property type="match status" value="1"/>
</dbReference>
<evidence type="ECO:0000256" key="5">
    <source>
        <dbReference type="ARBA" id="ARBA00011971"/>
    </source>
</evidence>
<dbReference type="GO" id="GO:0004588">
    <property type="term" value="F:orotate phosphoribosyltransferase activity"/>
    <property type="evidence" value="ECO:0007669"/>
    <property type="project" value="UniProtKB-EC"/>
</dbReference>
<evidence type="ECO:0000313" key="11">
    <source>
        <dbReference type="Proteomes" id="UP000189580"/>
    </source>
</evidence>
<dbReference type="HAMAP" id="MF_01208">
    <property type="entry name" value="PyrE"/>
    <property type="match status" value="1"/>
</dbReference>
<evidence type="ECO:0000259" key="9">
    <source>
        <dbReference type="Pfam" id="PF00156"/>
    </source>
</evidence>
<dbReference type="InterPro" id="IPR000836">
    <property type="entry name" value="PRTase_dom"/>
</dbReference>
<keyword evidence="6 10" id="KW-0328">Glycosyltransferase</keyword>
<dbReference type="EC" id="2.4.2.10" evidence="5"/>
<keyword evidence="7 10" id="KW-0808">Transferase</keyword>
<proteinExistence type="inferred from homology"/>
<comment type="function">
    <text evidence="1">Catalyzes the transfer of a ribosyl phosphate group from 5-phosphoribose 1-diphosphate to orotate, leading to the formation of orotidine monophosphate (OMP).</text>
</comment>
<dbReference type="PANTHER" id="PTHR46683">
    <property type="entry name" value="OROTATE PHOSPHORIBOSYLTRANSFERASE 1-RELATED"/>
    <property type="match status" value="1"/>
</dbReference>